<reference evidence="1" key="1">
    <citation type="journal article" date="2014" name="Int. J. Syst. Evol. Microbiol.">
        <title>Complete genome sequence of Corynebacterium casei LMG S-19264T (=DSM 44701T), isolated from a smear-ripened cheese.</title>
        <authorList>
            <consortium name="US DOE Joint Genome Institute (JGI-PGF)"/>
            <person name="Walter F."/>
            <person name="Albersmeier A."/>
            <person name="Kalinowski J."/>
            <person name="Ruckert C."/>
        </authorList>
    </citation>
    <scope>NUCLEOTIDE SEQUENCE</scope>
    <source>
        <strain evidence="1">CGMCC 1.15533</strain>
    </source>
</reference>
<evidence type="ECO:0000313" key="1">
    <source>
        <dbReference type="EMBL" id="GGE26524.1"/>
    </source>
</evidence>
<dbReference type="Proteomes" id="UP000660801">
    <property type="component" value="Unassembled WGS sequence"/>
</dbReference>
<reference evidence="1" key="2">
    <citation type="submission" date="2020-09" db="EMBL/GenBank/DDBJ databases">
        <authorList>
            <person name="Sun Q."/>
            <person name="Zhou Y."/>
        </authorList>
    </citation>
    <scope>NUCLEOTIDE SEQUENCE</scope>
    <source>
        <strain evidence="1">CGMCC 1.15533</strain>
    </source>
</reference>
<sequence>MNAKLKIRYEFIVKSEDEAIDIKNKIIANTLSDEDVQIRFRHAKAF</sequence>
<evidence type="ECO:0000313" key="2">
    <source>
        <dbReference type="Proteomes" id="UP000660801"/>
    </source>
</evidence>
<dbReference type="AlphaFoldDB" id="A0A917EDW1"/>
<organism evidence="1 2">
    <name type="scientific">Streptococcus himalayensis</name>
    <dbReference type="NCBI Taxonomy" id="1888195"/>
    <lineage>
        <taxon>Bacteria</taxon>
        <taxon>Bacillati</taxon>
        <taxon>Bacillota</taxon>
        <taxon>Bacilli</taxon>
        <taxon>Lactobacillales</taxon>
        <taxon>Streptococcaceae</taxon>
        <taxon>Streptococcus</taxon>
    </lineage>
</organism>
<gene>
    <name evidence="1" type="ORF">GCM10011510_04670</name>
</gene>
<protein>
    <submittedName>
        <fullName evidence="1">Uncharacterized protein</fullName>
    </submittedName>
</protein>
<proteinExistence type="predicted"/>
<name>A0A917EDW1_9STRE</name>
<comment type="caution">
    <text evidence="1">The sequence shown here is derived from an EMBL/GenBank/DDBJ whole genome shotgun (WGS) entry which is preliminary data.</text>
</comment>
<dbReference type="RefSeq" id="WP_188595262.1">
    <property type="nucleotide sequence ID" value="NZ_BMJN01000004.1"/>
</dbReference>
<dbReference type="EMBL" id="BMJN01000004">
    <property type="protein sequence ID" value="GGE26524.1"/>
    <property type="molecule type" value="Genomic_DNA"/>
</dbReference>
<accession>A0A917EDW1</accession>
<keyword evidence="2" id="KW-1185">Reference proteome</keyword>